<dbReference type="EMBL" id="JAKKUT010000005">
    <property type="protein sequence ID" value="MDG2991877.1"/>
    <property type="molecule type" value="Genomic_DNA"/>
</dbReference>
<gene>
    <name evidence="4" type="ORF">L3556_13190</name>
</gene>
<dbReference type="InterPro" id="IPR050595">
    <property type="entry name" value="Bact_response_regulator"/>
</dbReference>
<dbReference type="Pfam" id="PF14332">
    <property type="entry name" value="DUF4388"/>
    <property type="match status" value="1"/>
</dbReference>
<dbReference type="InterPro" id="IPR025497">
    <property type="entry name" value="PatA-like_N"/>
</dbReference>
<reference evidence="4" key="1">
    <citation type="journal article" date="2022" name="Genome Biol. Evol.">
        <title>A New Gene Family Diagnostic for Intracellular Biomineralization of Amorphous Ca Carbonates by Cyanobacteria.</title>
        <authorList>
            <person name="Benzerara K."/>
            <person name="Duprat E."/>
            <person name="Bitard-Feildel T."/>
            <person name="Caumes G."/>
            <person name="Cassier-Chauvat C."/>
            <person name="Chauvat F."/>
            <person name="Dezi M."/>
            <person name="Diop S.I."/>
            <person name="Gaschignard G."/>
            <person name="Gorgen S."/>
            <person name="Gugger M."/>
            <person name="Lopez-Garcia P."/>
            <person name="Millet M."/>
            <person name="Skouri-Panet F."/>
            <person name="Moreira D."/>
            <person name="Callebaut I."/>
        </authorList>
    </citation>
    <scope>NUCLEOTIDE SEQUENCE</scope>
    <source>
        <strain evidence="4">G9</strain>
    </source>
</reference>
<dbReference type="Pfam" id="PF00072">
    <property type="entry name" value="Response_reg"/>
    <property type="match status" value="1"/>
</dbReference>
<dbReference type="RefSeq" id="WP_277867799.1">
    <property type="nucleotide sequence ID" value="NZ_JAKKUT010000005.1"/>
</dbReference>
<dbReference type="SUPFAM" id="SSF52172">
    <property type="entry name" value="CheY-like"/>
    <property type="match status" value="1"/>
</dbReference>
<evidence type="ECO:0000259" key="3">
    <source>
        <dbReference type="PROSITE" id="PS50110"/>
    </source>
</evidence>
<proteinExistence type="predicted"/>
<name>A0ABT6F218_9SYNE</name>
<dbReference type="PROSITE" id="PS50110">
    <property type="entry name" value="RESPONSE_REGULATORY"/>
    <property type="match status" value="1"/>
</dbReference>
<dbReference type="PIRSF" id="PIRSF005897">
    <property type="entry name" value="RR_PatA"/>
    <property type="match status" value="1"/>
</dbReference>
<dbReference type="PANTHER" id="PTHR44591:SF3">
    <property type="entry name" value="RESPONSE REGULATORY DOMAIN-CONTAINING PROTEIN"/>
    <property type="match status" value="1"/>
</dbReference>
<dbReference type="PANTHER" id="PTHR44591">
    <property type="entry name" value="STRESS RESPONSE REGULATOR PROTEIN 1"/>
    <property type="match status" value="1"/>
</dbReference>
<feature type="modified residue" description="4-aspartylphosphate" evidence="2">
    <location>
        <position position="339"/>
    </location>
</feature>
<dbReference type="InterPro" id="IPR001789">
    <property type="entry name" value="Sig_transdc_resp-reg_receiver"/>
</dbReference>
<feature type="domain" description="Response regulatory" evidence="3">
    <location>
        <begin position="290"/>
        <end position="406"/>
    </location>
</feature>
<dbReference type="SMART" id="SM00448">
    <property type="entry name" value="REC"/>
    <property type="match status" value="1"/>
</dbReference>
<evidence type="ECO:0000313" key="5">
    <source>
        <dbReference type="Proteomes" id="UP001154265"/>
    </source>
</evidence>
<evidence type="ECO:0000256" key="2">
    <source>
        <dbReference type="PROSITE-ProRule" id="PRU00169"/>
    </source>
</evidence>
<evidence type="ECO:0000313" key="4">
    <source>
        <dbReference type="EMBL" id="MDG2991877.1"/>
    </source>
</evidence>
<accession>A0ABT6F218</accession>
<dbReference type="Gene3D" id="3.40.50.2300">
    <property type="match status" value="1"/>
</dbReference>
<sequence>MVQSIDINTQTQMMLNPERLLQQLAESGGTGCLQLTSQGNHWFLYLDQGFLIYATHTIDPGDRFERHLRRLSQRNEVLTREFRAQVRQQWDLAQTPTPICEYESIRWLVNEGILAVEEAGELIRQLILEVLESYLCLREGTHQLVRFLDVPVVAQFTPGILVDECKANIRKWQAWGEKISSPFQRPYFFGHGGQGNLSLEQQQRLGSLLRGFSFRHLAVILNQDEFQLVKSLYPLIGGGVIVVREPQAPFDQLPRFDTCSFEDAAPVDLDDSGDLSTGFPAIANLQRQYTIVCIDDSPTMLNELSRFLSDDAFSVVTLNDSVKALMDVMRIKPDLILLDVGMPNIDGYKFCKVIRNHERFKQTPIIMVTGNTGLIDRAKARLVGATDYMTKPFTQAELLKMVFQYLS</sequence>
<keyword evidence="5" id="KW-1185">Reference proteome</keyword>
<reference evidence="4" key="2">
    <citation type="submission" date="2022-01" db="EMBL/GenBank/DDBJ databases">
        <authorList>
            <person name="Zivanovic Y."/>
            <person name="Moreira D."/>
            <person name="Lopez-Garcia P."/>
        </authorList>
    </citation>
    <scope>NUCLEOTIDE SEQUENCE</scope>
    <source>
        <strain evidence="4">G9</strain>
    </source>
</reference>
<protein>
    <submittedName>
        <fullName evidence="4">Response regulator</fullName>
    </submittedName>
</protein>
<dbReference type="InterPro" id="IPR024186">
    <property type="entry name" value="Sig_transdc_resp-reg_PatA"/>
</dbReference>
<dbReference type="Proteomes" id="UP001154265">
    <property type="component" value="Unassembled WGS sequence"/>
</dbReference>
<organism evidence="4 5">
    <name type="scientific">Candidatus Synechococcus calcipolaris G9</name>
    <dbReference type="NCBI Taxonomy" id="1497997"/>
    <lineage>
        <taxon>Bacteria</taxon>
        <taxon>Bacillati</taxon>
        <taxon>Cyanobacteriota</taxon>
        <taxon>Cyanophyceae</taxon>
        <taxon>Synechococcales</taxon>
        <taxon>Synechococcaceae</taxon>
        <taxon>Synechococcus</taxon>
    </lineage>
</organism>
<evidence type="ECO:0000256" key="1">
    <source>
        <dbReference type="ARBA" id="ARBA00022553"/>
    </source>
</evidence>
<keyword evidence="1 2" id="KW-0597">Phosphoprotein</keyword>
<dbReference type="InterPro" id="IPR011006">
    <property type="entry name" value="CheY-like_superfamily"/>
</dbReference>
<comment type="caution">
    <text evidence="4">The sequence shown here is derived from an EMBL/GenBank/DDBJ whole genome shotgun (WGS) entry which is preliminary data.</text>
</comment>